<dbReference type="FunFam" id="3.30.160.60:FF:001719">
    <property type="entry name" value="C2H2 type zinc finger domain protein"/>
    <property type="match status" value="1"/>
</dbReference>
<dbReference type="PROSITE" id="PS00028">
    <property type="entry name" value="ZINC_FINGER_C2H2_1"/>
    <property type="match status" value="1"/>
</dbReference>
<dbReference type="PROSITE" id="PS00463">
    <property type="entry name" value="ZN2_CY6_FUNGAL_1"/>
    <property type="match status" value="1"/>
</dbReference>
<dbReference type="GO" id="GO:0003677">
    <property type="term" value="F:DNA binding"/>
    <property type="evidence" value="ECO:0007669"/>
    <property type="project" value="UniProtKB-KW"/>
</dbReference>
<dbReference type="Pfam" id="PF00172">
    <property type="entry name" value="Zn_clus"/>
    <property type="match status" value="1"/>
</dbReference>
<dbReference type="SMART" id="SM00066">
    <property type="entry name" value="GAL4"/>
    <property type="match status" value="1"/>
</dbReference>
<organism evidence="11 12">
    <name type="scientific">Penicillium decumbens</name>
    <dbReference type="NCBI Taxonomy" id="69771"/>
    <lineage>
        <taxon>Eukaryota</taxon>
        <taxon>Fungi</taxon>
        <taxon>Dikarya</taxon>
        <taxon>Ascomycota</taxon>
        <taxon>Pezizomycotina</taxon>
        <taxon>Eurotiomycetes</taxon>
        <taxon>Eurotiomycetidae</taxon>
        <taxon>Eurotiales</taxon>
        <taxon>Aspergillaceae</taxon>
        <taxon>Penicillium</taxon>
    </lineage>
</organism>
<dbReference type="InterPro" id="IPR036236">
    <property type="entry name" value="Znf_C2H2_sf"/>
</dbReference>
<dbReference type="CDD" id="cd00067">
    <property type="entry name" value="GAL4"/>
    <property type="match status" value="1"/>
</dbReference>
<sequence>MLSETDNAHLEIAMHDMESPADRGQDRDSSSGHVQCSVCSSTFRRPEHLKRHLRSHTKEKPFECAQCGRHFSRTDTLHRHELSHHTTGGEGGKDRTHRITVKTFRACFNCAAARVRCSGGTPCGRCDTRSLDCQYPTKRRSKGKVRNSASKGLFGMELQEHEPQTPLSSSEQASSRQVGKFSINDDIHGVTSPKASVNAFSTQVGTHAGSAPSEGRASSLYLPSSNQLPSTRLSLAMYPNEDGQHPHNEMTTSNVPKMFSVDPTSNFGPNIRNLQPGMTTSGVDIEMDMDGNEDMTLDFDPSLFDQSMLSTINWLPNEFFTSDSNEQIQTPGVPSQQPQPVASDSHATRMTWHSPVINSEQASPSMAESISYTPSRHISLGTDMGSPRRYSHVSSEASPQSESVDSTKQSSDYYVDGGGARLPKYRKKQSPWSTSTVAAVAVSEQSISENTSRRHGFPNTHEINTDNISEVARSVPLIKTSTHHELYRNFLLLCRTDNPFFEMFESDNFPSAQDCTGYLACYFDSFHDVYPIMHLPTFEPNRCHWLLVLAIVAIGCQTLVTHEADQYRDAFHEMIRRAIYVEKEKLHGHVSLEFMQAMLLNCIGLLHSGSEQDKLSAFSMFKDLVTFGSCEKLLSAPRTEISKTSDGVMWMEWVQDEIRRRTGYCIWLLDCTLAYYFEDRPLLSLDDGQAALPAHEKLWQTSSAEDWKQLWDNTAVNESLYATVHILYIEKRLVSGIGEFSHILLIHALYHRMWEVGDYFRRPLSFWNPTAKKQFRETAIPAGSVWLPGIPSYSKWRNSACDCLDILHWTANSTVAKAAGMEHPTVLHLHAARLVLLAPFREIRSLATSLAMDQTRWSKRHQTIEWQYIWRWFKHDQYKARLSIIHAGVTLWHVRRYSTNAFHEPVVAFLAVLTLWAYGSGHARATQGSSPHLQTSGIGPSQEPSFIHLDRPCDDELVQLFVREGHSMRGNVTGVGDICAPEGPERILRVGCETLSGLTSWGISKRFIAILTRLADVTARHPGSEHSCNPSLGDS</sequence>
<evidence type="ECO:0000259" key="9">
    <source>
        <dbReference type="PROSITE" id="PS50048"/>
    </source>
</evidence>
<feature type="compositionally biased region" description="Polar residues" evidence="8">
    <location>
        <begin position="392"/>
        <end position="412"/>
    </location>
</feature>
<dbReference type="SUPFAM" id="SSF57667">
    <property type="entry name" value="beta-beta-alpha zinc fingers"/>
    <property type="match status" value="1"/>
</dbReference>
<evidence type="ECO:0000256" key="6">
    <source>
        <dbReference type="ARBA" id="ARBA00023242"/>
    </source>
</evidence>
<feature type="domain" description="C2H2-type" evidence="10">
    <location>
        <begin position="62"/>
        <end position="84"/>
    </location>
</feature>
<keyword evidence="5" id="KW-0804">Transcription</keyword>
<reference evidence="12" key="1">
    <citation type="journal article" date="2017" name="Nat. Microbiol.">
        <title>Global analysis of biosynthetic gene clusters reveals vast potential of secondary metabolite production in Penicillium species.</title>
        <authorList>
            <person name="Nielsen J.C."/>
            <person name="Grijseels S."/>
            <person name="Prigent S."/>
            <person name="Ji B."/>
            <person name="Dainat J."/>
            <person name="Nielsen K.F."/>
            <person name="Frisvad J.C."/>
            <person name="Workman M."/>
            <person name="Nielsen J."/>
        </authorList>
    </citation>
    <scope>NUCLEOTIDE SEQUENCE [LARGE SCALE GENOMIC DNA]</scope>
    <source>
        <strain evidence="12">IBT 11843</strain>
    </source>
</reference>
<dbReference type="InterPro" id="IPR001138">
    <property type="entry name" value="Zn2Cys6_DnaBD"/>
</dbReference>
<evidence type="ECO:0000256" key="7">
    <source>
        <dbReference type="PROSITE-ProRule" id="PRU00042"/>
    </source>
</evidence>
<dbReference type="OMA" id="FRACYKC"/>
<evidence type="ECO:0000256" key="3">
    <source>
        <dbReference type="ARBA" id="ARBA00023015"/>
    </source>
</evidence>
<evidence type="ECO:0000259" key="10">
    <source>
        <dbReference type="PROSITE" id="PS50157"/>
    </source>
</evidence>
<dbReference type="AlphaFoldDB" id="A0A1V6PEC3"/>
<keyword evidence="12" id="KW-1185">Reference proteome</keyword>
<feature type="domain" description="C2H2-type" evidence="10">
    <location>
        <begin position="34"/>
        <end position="61"/>
    </location>
</feature>
<dbReference type="Gene3D" id="3.30.160.60">
    <property type="entry name" value="Classic Zinc Finger"/>
    <property type="match status" value="2"/>
</dbReference>
<dbReference type="CDD" id="cd12148">
    <property type="entry name" value="fungal_TF_MHR"/>
    <property type="match status" value="1"/>
</dbReference>
<dbReference type="STRING" id="69771.A0A1V6PEC3"/>
<dbReference type="InterPro" id="IPR036864">
    <property type="entry name" value="Zn2-C6_fun-type_DNA-bd_sf"/>
</dbReference>
<comment type="caution">
    <text evidence="11">The sequence shown here is derived from an EMBL/GenBank/DDBJ whole genome shotgun (WGS) entry which is preliminary data.</text>
</comment>
<feature type="region of interest" description="Disordered" evidence="8">
    <location>
        <begin position="376"/>
        <end position="414"/>
    </location>
</feature>
<keyword evidence="4" id="KW-0238">DNA-binding</keyword>
<keyword evidence="7" id="KW-0863">Zinc-finger</keyword>
<proteinExistence type="predicted"/>
<dbReference type="GO" id="GO:0008270">
    <property type="term" value="F:zinc ion binding"/>
    <property type="evidence" value="ECO:0007669"/>
    <property type="project" value="UniProtKB-KW"/>
</dbReference>
<dbReference type="PANTHER" id="PTHR47660">
    <property type="entry name" value="TRANSCRIPTION FACTOR WITH C2H2 AND ZN(2)-CYS(6) DNA BINDING DOMAIN (EUROFUNG)-RELATED-RELATED"/>
    <property type="match status" value="1"/>
</dbReference>
<dbReference type="Gene3D" id="4.10.240.10">
    <property type="entry name" value="Zn(2)-C6 fungal-type DNA-binding domain"/>
    <property type="match status" value="1"/>
</dbReference>
<keyword evidence="3" id="KW-0805">Transcription regulation</keyword>
<dbReference type="OrthoDB" id="654211at2759"/>
<dbReference type="InterPro" id="IPR007219">
    <property type="entry name" value="XnlR_reg_dom"/>
</dbReference>
<dbReference type="Pfam" id="PF04082">
    <property type="entry name" value="Fungal_trans"/>
    <property type="match status" value="1"/>
</dbReference>
<gene>
    <name evidence="11" type="ORF">PENDEC_c009G02526</name>
</gene>
<protein>
    <submittedName>
        <fullName evidence="11">Uncharacterized protein</fullName>
    </submittedName>
</protein>
<keyword evidence="1" id="KW-0479">Metal-binding</keyword>
<dbReference type="InterPro" id="IPR013087">
    <property type="entry name" value="Znf_C2H2_type"/>
</dbReference>
<feature type="domain" description="Zn(2)-C6 fungal-type" evidence="9">
    <location>
        <begin position="106"/>
        <end position="135"/>
    </location>
</feature>
<evidence type="ECO:0000256" key="5">
    <source>
        <dbReference type="ARBA" id="ARBA00023163"/>
    </source>
</evidence>
<dbReference type="SMART" id="SM00355">
    <property type="entry name" value="ZnF_C2H2"/>
    <property type="match status" value="2"/>
</dbReference>
<dbReference type="Proteomes" id="UP000191522">
    <property type="component" value="Unassembled WGS sequence"/>
</dbReference>
<dbReference type="PROSITE" id="PS50048">
    <property type="entry name" value="ZN2_CY6_FUNGAL_2"/>
    <property type="match status" value="1"/>
</dbReference>
<keyword evidence="6" id="KW-0539">Nucleus</keyword>
<dbReference type="FunFam" id="3.30.160.60:FF:001281">
    <property type="entry name" value="C2H2 transcription factor, putative"/>
    <property type="match status" value="1"/>
</dbReference>
<dbReference type="SUPFAM" id="SSF57701">
    <property type="entry name" value="Zn2/Cys6 DNA-binding domain"/>
    <property type="match status" value="1"/>
</dbReference>
<dbReference type="PROSITE" id="PS50157">
    <property type="entry name" value="ZINC_FINGER_C2H2_2"/>
    <property type="match status" value="2"/>
</dbReference>
<evidence type="ECO:0000256" key="4">
    <source>
        <dbReference type="ARBA" id="ARBA00023125"/>
    </source>
</evidence>
<evidence type="ECO:0000256" key="1">
    <source>
        <dbReference type="ARBA" id="ARBA00022723"/>
    </source>
</evidence>
<dbReference type="GO" id="GO:0000981">
    <property type="term" value="F:DNA-binding transcription factor activity, RNA polymerase II-specific"/>
    <property type="evidence" value="ECO:0007669"/>
    <property type="project" value="InterPro"/>
</dbReference>
<evidence type="ECO:0000313" key="12">
    <source>
        <dbReference type="Proteomes" id="UP000191522"/>
    </source>
</evidence>
<feature type="region of interest" description="Disordered" evidence="8">
    <location>
        <begin position="206"/>
        <end position="225"/>
    </location>
</feature>
<name>A0A1V6PEC3_PENDC</name>
<dbReference type="Pfam" id="PF00096">
    <property type="entry name" value="zf-C2H2"/>
    <property type="match status" value="1"/>
</dbReference>
<evidence type="ECO:0000256" key="2">
    <source>
        <dbReference type="ARBA" id="ARBA00022833"/>
    </source>
</evidence>
<dbReference type="PANTHER" id="PTHR47660:SF7">
    <property type="entry name" value="TRANSCRIPTION FACTOR WITH C2H2 AND ZN(2)-CYS(6) DNA BINDING DOMAIN (EUROFUNG)"/>
    <property type="match status" value="1"/>
</dbReference>
<accession>A0A1V6PEC3</accession>
<evidence type="ECO:0000256" key="8">
    <source>
        <dbReference type="SAM" id="MobiDB-lite"/>
    </source>
</evidence>
<keyword evidence="2" id="KW-0862">Zinc</keyword>
<dbReference type="EMBL" id="MDYL01000009">
    <property type="protein sequence ID" value="OQD74876.1"/>
    <property type="molecule type" value="Genomic_DNA"/>
</dbReference>
<dbReference type="GO" id="GO:0006351">
    <property type="term" value="P:DNA-templated transcription"/>
    <property type="evidence" value="ECO:0007669"/>
    <property type="project" value="InterPro"/>
</dbReference>
<evidence type="ECO:0000313" key="11">
    <source>
        <dbReference type="EMBL" id="OQD74876.1"/>
    </source>
</evidence>